<name>A0ABN0WD35_9ACTN</name>
<dbReference type="Pfam" id="PF19054">
    <property type="entry name" value="DUF5753"/>
    <property type="match status" value="1"/>
</dbReference>
<evidence type="ECO:0000313" key="3">
    <source>
        <dbReference type="Proteomes" id="UP001500063"/>
    </source>
</evidence>
<organism evidence="2 3">
    <name type="scientific">Streptomyces blastmyceticus</name>
    <dbReference type="NCBI Taxonomy" id="68180"/>
    <lineage>
        <taxon>Bacteria</taxon>
        <taxon>Bacillati</taxon>
        <taxon>Actinomycetota</taxon>
        <taxon>Actinomycetes</taxon>
        <taxon>Kitasatosporales</taxon>
        <taxon>Streptomycetaceae</taxon>
        <taxon>Streptomyces</taxon>
    </lineage>
</organism>
<dbReference type="InterPro" id="IPR010982">
    <property type="entry name" value="Lambda_DNA-bd_dom_sf"/>
</dbReference>
<dbReference type="EMBL" id="BAAABW010000002">
    <property type="protein sequence ID" value="GAA0333406.1"/>
    <property type="molecule type" value="Genomic_DNA"/>
</dbReference>
<dbReference type="CDD" id="cd00093">
    <property type="entry name" value="HTH_XRE"/>
    <property type="match status" value="1"/>
</dbReference>
<dbReference type="SMART" id="SM00530">
    <property type="entry name" value="HTH_XRE"/>
    <property type="match status" value="1"/>
</dbReference>
<evidence type="ECO:0000313" key="2">
    <source>
        <dbReference type="EMBL" id="GAA0333406.1"/>
    </source>
</evidence>
<accession>A0ABN0WD35</accession>
<dbReference type="Pfam" id="PF13560">
    <property type="entry name" value="HTH_31"/>
    <property type="match status" value="1"/>
</dbReference>
<keyword evidence="3" id="KW-1185">Reference proteome</keyword>
<dbReference type="InterPro" id="IPR001387">
    <property type="entry name" value="Cro/C1-type_HTH"/>
</dbReference>
<gene>
    <name evidence="2" type="ORF">GCM10010319_06690</name>
</gene>
<evidence type="ECO:0000259" key="1">
    <source>
        <dbReference type="PROSITE" id="PS50943"/>
    </source>
</evidence>
<dbReference type="Gene3D" id="1.10.260.40">
    <property type="entry name" value="lambda repressor-like DNA-binding domains"/>
    <property type="match status" value="1"/>
</dbReference>
<sequence>MPPTNTPTLRQRRLGAELRKLRERAGLSSTAAAARLGFQQARMSMIEAGRYAVSAERVRAMAVNYTCPDRDLIEALAGLTGGRTRGWWEEYREILSAGFLDLVELEHHAKAIRVAGILHMPGLLQTADHARALFQSTVPSLEAYEIEHRVSFRIKRQSILYGDAPTPLTVILHEAALRMGFGGADTARAQLRHVIKMSEHENVTVLVLPFGGGTFPGSGQPVVYAFGPVPQLDTVQLDTDHGCEFLDAEVQLNKYRVILDQMETCSLDPVASRELIHHIAEEI</sequence>
<dbReference type="RefSeq" id="WP_344115846.1">
    <property type="nucleotide sequence ID" value="NZ_BAAABW010000002.1"/>
</dbReference>
<dbReference type="Proteomes" id="UP001500063">
    <property type="component" value="Unassembled WGS sequence"/>
</dbReference>
<protein>
    <submittedName>
        <fullName evidence="2">Helix-turn-helix transcriptional regulator</fullName>
    </submittedName>
</protein>
<reference evidence="2 3" key="1">
    <citation type="journal article" date="2019" name="Int. J. Syst. Evol. Microbiol.">
        <title>The Global Catalogue of Microorganisms (GCM) 10K type strain sequencing project: providing services to taxonomists for standard genome sequencing and annotation.</title>
        <authorList>
            <consortium name="The Broad Institute Genomics Platform"/>
            <consortium name="The Broad Institute Genome Sequencing Center for Infectious Disease"/>
            <person name="Wu L."/>
            <person name="Ma J."/>
        </authorList>
    </citation>
    <scope>NUCLEOTIDE SEQUENCE [LARGE SCALE GENOMIC DNA]</scope>
    <source>
        <strain evidence="2 3">JCM 4565</strain>
    </source>
</reference>
<comment type="caution">
    <text evidence="2">The sequence shown here is derived from an EMBL/GenBank/DDBJ whole genome shotgun (WGS) entry which is preliminary data.</text>
</comment>
<proteinExistence type="predicted"/>
<dbReference type="PROSITE" id="PS50943">
    <property type="entry name" value="HTH_CROC1"/>
    <property type="match status" value="1"/>
</dbReference>
<feature type="domain" description="HTH cro/C1-type" evidence="1">
    <location>
        <begin position="18"/>
        <end position="72"/>
    </location>
</feature>
<dbReference type="SUPFAM" id="SSF47413">
    <property type="entry name" value="lambda repressor-like DNA-binding domains"/>
    <property type="match status" value="1"/>
</dbReference>
<dbReference type="InterPro" id="IPR043917">
    <property type="entry name" value="DUF5753"/>
</dbReference>